<gene>
    <name evidence="7" type="ORF">M0811_12160</name>
</gene>
<dbReference type="Proteomes" id="UP001149090">
    <property type="component" value="Unassembled WGS sequence"/>
</dbReference>
<evidence type="ECO:0000256" key="3">
    <source>
        <dbReference type="ARBA" id="ARBA00022741"/>
    </source>
</evidence>
<dbReference type="FunFam" id="3.30.420.40:FF:000148">
    <property type="entry name" value="Actin, alpha skeletal muscle"/>
    <property type="match status" value="1"/>
</dbReference>
<organism evidence="7 8">
    <name type="scientific">Anaeramoeba ignava</name>
    <name type="common">Anaerobic marine amoeba</name>
    <dbReference type="NCBI Taxonomy" id="1746090"/>
    <lineage>
        <taxon>Eukaryota</taxon>
        <taxon>Metamonada</taxon>
        <taxon>Anaeramoebidae</taxon>
        <taxon>Anaeramoeba</taxon>
    </lineage>
</organism>
<dbReference type="EMBL" id="JAPDFW010000112">
    <property type="protein sequence ID" value="KAJ5068854.1"/>
    <property type="molecule type" value="Genomic_DNA"/>
</dbReference>
<evidence type="ECO:0000256" key="6">
    <source>
        <dbReference type="RuleBase" id="RU000487"/>
    </source>
</evidence>
<keyword evidence="5" id="KW-0206">Cytoskeleton</keyword>
<evidence type="ECO:0000256" key="4">
    <source>
        <dbReference type="ARBA" id="ARBA00022840"/>
    </source>
</evidence>
<evidence type="ECO:0000313" key="8">
    <source>
        <dbReference type="Proteomes" id="UP001149090"/>
    </source>
</evidence>
<dbReference type="InterPro" id="IPR043129">
    <property type="entry name" value="ATPase_NBD"/>
</dbReference>
<dbReference type="InterPro" id="IPR004000">
    <property type="entry name" value="Actin"/>
</dbReference>
<keyword evidence="8" id="KW-1185">Reference proteome</keyword>
<dbReference type="AlphaFoldDB" id="A0A9Q0LAL2"/>
<dbReference type="Gene3D" id="3.30.420.40">
    <property type="match status" value="2"/>
</dbReference>
<evidence type="ECO:0000313" key="7">
    <source>
        <dbReference type="EMBL" id="KAJ5068854.1"/>
    </source>
</evidence>
<keyword evidence="2" id="KW-0963">Cytoplasm</keyword>
<dbReference type="GO" id="GO:0005856">
    <property type="term" value="C:cytoskeleton"/>
    <property type="evidence" value="ECO:0007669"/>
    <property type="project" value="UniProtKB-SubCell"/>
</dbReference>
<reference evidence="7" key="1">
    <citation type="submission" date="2022-10" db="EMBL/GenBank/DDBJ databases">
        <title>Novel sulphate-reducing endosymbionts in the free-living metamonad Anaeramoeba.</title>
        <authorList>
            <person name="Jerlstrom-Hultqvist J."/>
            <person name="Cepicka I."/>
            <person name="Gallot-Lavallee L."/>
            <person name="Salas-Leiva D."/>
            <person name="Curtis B.A."/>
            <person name="Zahonova K."/>
            <person name="Pipaliya S."/>
            <person name="Dacks J."/>
            <person name="Roger A.J."/>
        </authorList>
    </citation>
    <scope>NUCLEOTIDE SEQUENCE</scope>
    <source>
        <strain evidence="7">BMAN</strain>
    </source>
</reference>
<evidence type="ECO:0000256" key="2">
    <source>
        <dbReference type="ARBA" id="ARBA00022490"/>
    </source>
</evidence>
<dbReference type="FunFam" id="3.90.640.10:FF:000047">
    <property type="entry name" value="Actin, alpha skeletal muscle"/>
    <property type="match status" value="1"/>
</dbReference>
<name>A0A9Q0LAL2_ANAIG</name>
<dbReference type="GO" id="GO:0005524">
    <property type="term" value="F:ATP binding"/>
    <property type="evidence" value="ECO:0007669"/>
    <property type="project" value="UniProtKB-KW"/>
</dbReference>
<comment type="similarity">
    <text evidence="6">Belongs to the actin family.</text>
</comment>
<sequence>MENTIVIDNGSFMTKAGFAGDDSPLAIFPTIVGKPRHIGIMIGMGSRDRYVGDESQSKCGILTITHPVRKGIITDWDDMQAIWHHTFYNELRRDPTEYFVLLTEPPLNRQMSRLVSTEIMFEVFNIQGLSIQNTGILSLYSAEKTHGTVILVGGDISYIVPISRDFVTLYDAVSRIDLAGNDLTLYLQILLNQRGYSFNTTAEREIVRDIKEKLCCVSLDYQSDLKSFLNSTVFDKEYELPDGQIITIGNEVFKCPELLFRPDFPFIDCDSIQDSTYNSYMKCDQQIRNDLFSDIVLSGGSTMFPQFTDRLNKELNSLLNLKEMNILKHPQRDNLSWIGGSIFASLVDSEKKFVLKQEYEENGSFIIERIR</sequence>
<proteinExistence type="inferred from homology"/>
<comment type="caution">
    <text evidence="7">The sequence shown here is derived from an EMBL/GenBank/DDBJ whole genome shotgun (WGS) entry which is preliminary data.</text>
</comment>
<accession>A0A9Q0LAL2</accession>
<dbReference type="Pfam" id="PF00022">
    <property type="entry name" value="Actin"/>
    <property type="match status" value="1"/>
</dbReference>
<dbReference type="SMART" id="SM00268">
    <property type="entry name" value="ACTIN"/>
    <property type="match status" value="1"/>
</dbReference>
<protein>
    <submittedName>
        <fullName evidence="7">Actin-10-related</fullName>
    </submittedName>
</protein>
<evidence type="ECO:0000256" key="5">
    <source>
        <dbReference type="ARBA" id="ARBA00023212"/>
    </source>
</evidence>
<dbReference type="PANTHER" id="PTHR11937">
    <property type="entry name" value="ACTIN"/>
    <property type="match status" value="1"/>
</dbReference>
<dbReference type="SUPFAM" id="SSF53067">
    <property type="entry name" value="Actin-like ATPase domain"/>
    <property type="match status" value="2"/>
</dbReference>
<dbReference type="Gene3D" id="3.90.640.10">
    <property type="entry name" value="Actin, Chain A, domain 4"/>
    <property type="match status" value="1"/>
</dbReference>
<evidence type="ECO:0000256" key="1">
    <source>
        <dbReference type="ARBA" id="ARBA00004245"/>
    </source>
</evidence>
<dbReference type="PRINTS" id="PR00190">
    <property type="entry name" value="ACTIN"/>
</dbReference>
<keyword evidence="3" id="KW-0547">Nucleotide-binding</keyword>
<comment type="subcellular location">
    <subcellularLocation>
        <location evidence="1">Cytoplasm</location>
        <location evidence="1">Cytoskeleton</location>
    </subcellularLocation>
</comment>
<keyword evidence="4" id="KW-0067">ATP-binding</keyword>